<evidence type="ECO:0000313" key="1">
    <source>
        <dbReference type="EMBL" id="ELU41864.1"/>
    </source>
</evidence>
<dbReference type="AlphaFoldDB" id="L8WZS7"/>
<dbReference type="Proteomes" id="UP000011668">
    <property type="component" value="Unassembled WGS sequence"/>
</dbReference>
<dbReference type="HOGENOM" id="CLU_2814174_0_0_1"/>
<protein>
    <submittedName>
        <fullName evidence="1">Uncharacterized protein</fullName>
    </submittedName>
</protein>
<name>L8WZS7_THACA</name>
<evidence type="ECO:0000313" key="2">
    <source>
        <dbReference type="Proteomes" id="UP000011668"/>
    </source>
</evidence>
<reference evidence="1 2" key="1">
    <citation type="journal article" date="2013" name="Nat. Commun.">
        <title>The evolution and pathogenic mechanisms of the rice sheath blight pathogen.</title>
        <authorList>
            <person name="Zheng A."/>
            <person name="Lin R."/>
            <person name="Xu L."/>
            <person name="Qin P."/>
            <person name="Tang C."/>
            <person name="Ai P."/>
            <person name="Zhang D."/>
            <person name="Liu Y."/>
            <person name="Sun Z."/>
            <person name="Feng H."/>
            <person name="Wang Y."/>
            <person name="Chen Y."/>
            <person name="Liang X."/>
            <person name="Fu R."/>
            <person name="Li Q."/>
            <person name="Zhang J."/>
            <person name="Yu X."/>
            <person name="Xie Z."/>
            <person name="Ding L."/>
            <person name="Guan P."/>
            <person name="Tang J."/>
            <person name="Liang Y."/>
            <person name="Wang S."/>
            <person name="Deng Q."/>
            <person name="Li S."/>
            <person name="Zhu J."/>
            <person name="Wang L."/>
            <person name="Liu H."/>
            <person name="Li P."/>
        </authorList>
    </citation>
    <scope>NUCLEOTIDE SEQUENCE [LARGE SCALE GENOMIC DNA]</scope>
    <source>
        <strain evidence="2">AG-1 IA</strain>
    </source>
</reference>
<proteinExistence type="predicted"/>
<sequence length="67" mass="7524">MFVFSLKVRSQNFSVNLHGLCLDQDRNPANPIISPVLPPMVGASLNYYIARPNFLLAAIFKNMNRST</sequence>
<organism evidence="1 2">
    <name type="scientific">Thanatephorus cucumeris (strain AG1-IA)</name>
    <name type="common">Rice sheath blight fungus</name>
    <name type="synonym">Rhizoctonia solani</name>
    <dbReference type="NCBI Taxonomy" id="983506"/>
    <lineage>
        <taxon>Eukaryota</taxon>
        <taxon>Fungi</taxon>
        <taxon>Dikarya</taxon>
        <taxon>Basidiomycota</taxon>
        <taxon>Agaricomycotina</taxon>
        <taxon>Agaricomycetes</taxon>
        <taxon>Cantharellales</taxon>
        <taxon>Ceratobasidiaceae</taxon>
        <taxon>Rhizoctonia</taxon>
        <taxon>Rhizoctonia solani AG-1</taxon>
    </lineage>
</organism>
<keyword evidence="2" id="KW-1185">Reference proteome</keyword>
<accession>L8WZS7</accession>
<gene>
    <name evidence="1" type="ORF">AG1IA_04115</name>
</gene>
<dbReference type="EMBL" id="AFRT01000981">
    <property type="protein sequence ID" value="ELU41864.1"/>
    <property type="molecule type" value="Genomic_DNA"/>
</dbReference>
<comment type="caution">
    <text evidence="1">The sequence shown here is derived from an EMBL/GenBank/DDBJ whole genome shotgun (WGS) entry which is preliminary data.</text>
</comment>